<dbReference type="EMBL" id="PUEJ01000012">
    <property type="protein sequence ID" value="PRH84652.1"/>
    <property type="molecule type" value="Genomic_DNA"/>
</dbReference>
<comment type="caution">
    <text evidence="2">The sequence shown here is derived from an EMBL/GenBank/DDBJ whole genome shotgun (WGS) entry which is preliminary data.</text>
</comment>
<dbReference type="OrthoDB" id="8452291at2"/>
<keyword evidence="3" id="KW-1185">Reference proteome</keyword>
<evidence type="ECO:0000313" key="2">
    <source>
        <dbReference type="EMBL" id="PRH84652.1"/>
    </source>
</evidence>
<name>A0A2S9Q5L4_9HYPH</name>
<dbReference type="AlphaFoldDB" id="A0A2S9Q5L4"/>
<reference evidence="2 3" key="1">
    <citation type="submission" date="2018-02" db="EMBL/GenBank/DDBJ databases">
        <title>Whole genome sequencing of endophytic bacterium.</title>
        <authorList>
            <person name="Eedara R."/>
            <person name="Podile A.R."/>
        </authorList>
    </citation>
    <scope>NUCLEOTIDE SEQUENCE [LARGE SCALE GENOMIC DNA]</scope>
    <source>
        <strain evidence="2 3">RP1T</strain>
    </source>
</reference>
<dbReference type="RefSeq" id="WP_105864977.1">
    <property type="nucleotide sequence ID" value="NZ_PUEJ01000012.1"/>
</dbReference>
<evidence type="ECO:0000313" key="3">
    <source>
        <dbReference type="Proteomes" id="UP000237682"/>
    </source>
</evidence>
<organism evidence="2 3">
    <name type="scientific">Labrys okinawensis</name>
    <dbReference type="NCBI Taxonomy" id="346911"/>
    <lineage>
        <taxon>Bacteria</taxon>
        <taxon>Pseudomonadati</taxon>
        <taxon>Pseudomonadota</taxon>
        <taxon>Alphaproteobacteria</taxon>
        <taxon>Hyphomicrobiales</taxon>
        <taxon>Xanthobacteraceae</taxon>
        <taxon>Labrys</taxon>
    </lineage>
</organism>
<dbReference type="Proteomes" id="UP000237682">
    <property type="component" value="Unassembled WGS sequence"/>
</dbReference>
<keyword evidence="1" id="KW-0812">Transmembrane</keyword>
<keyword evidence="1" id="KW-0472">Membrane</keyword>
<protein>
    <submittedName>
        <fullName evidence="2">Uncharacterized protein</fullName>
    </submittedName>
</protein>
<accession>A0A2S9Q5L4</accession>
<evidence type="ECO:0000256" key="1">
    <source>
        <dbReference type="SAM" id="Phobius"/>
    </source>
</evidence>
<keyword evidence="1" id="KW-1133">Transmembrane helix</keyword>
<sequence>MTRLLALGTLAKEELSAVLRQYGTVILWRFVAGCCLLAMVIVGLISLHRFLAETYGPYWADAALGAGFAVLAVLALVMAQAAEKKAKRRRLLAATLVTAAGVVEESLPNKKTVSGALALAALAGGFWLGRKR</sequence>
<gene>
    <name evidence="2" type="ORF">C5L14_26065</name>
</gene>
<feature type="transmembrane region" description="Helical" evidence="1">
    <location>
        <begin position="59"/>
        <end position="82"/>
    </location>
</feature>
<feature type="transmembrane region" description="Helical" evidence="1">
    <location>
        <begin position="26"/>
        <end position="47"/>
    </location>
</feature>
<proteinExistence type="predicted"/>